<keyword evidence="7" id="KW-1185">Reference proteome</keyword>
<gene>
    <name evidence="6" type="ORF">QBZ16_000843</name>
</gene>
<dbReference type="InterPro" id="IPR004263">
    <property type="entry name" value="Exostosin"/>
</dbReference>
<name>A0AAD9MG90_PROWI</name>
<dbReference type="EMBL" id="JASFZW010000010">
    <property type="protein sequence ID" value="KAK2076319.1"/>
    <property type="molecule type" value="Genomic_DNA"/>
</dbReference>
<dbReference type="AlphaFoldDB" id="A0AAD9MG90"/>
<evidence type="ECO:0000313" key="6">
    <source>
        <dbReference type="EMBL" id="KAK2076319.1"/>
    </source>
</evidence>
<comment type="subcellular location">
    <subcellularLocation>
        <location evidence="1">Golgi apparatus membrane</location>
        <topology evidence="1">Single-pass type II membrane protein</topology>
    </subcellularLocation>
</comment>
<evidence type="ECO:0000256" key="1">
    <source>
        <dbReference type="ARBA" id="ARBA00004323"/>
    </source>
</evidence>
<feature type="signal peptide" evidence="4">
    <location>
        <begin position="1"/>
        <end position="28"/>
    </location>
</feature>
<dbReference type="GO" id="GO:0016757">
    <property type="term" value="F:glycosyltransferase activity"/>
    <property type="evidence" value="ECO:0007669"/>
    <property type="project" value="InterPro"/>
</dbReference>
<protein>
    <recommendedName>
        <fullName evidence="5">Exostosin GT47 domain-containing protein</fullName>
    </recommendedName>
</protein>
<dbReference type="Pfam" id="PF03016">
    <property type="entry name" value="Exostosin_GT47"/>
    <property type="match status" value="1"/>
</dbReference>
<dbReference type="PANTHER" id="PTHR11062:SF281">
    <property type="entry name" value="EXOSTOSIN-LIKE 2"/>
    <property type="match status" value="1"/>
</dbReference>
<feature type="chain" id="PRO_5042269424" description="Exostosin GT47 domain-containing protein" evidence="4">
    <location>
        <begin position="29"/>
        <end position="455"/>
    </location>
</feature>
<comment type="similarity">
    <text evidence="2">Belongs to the glycosyltransferase 47 family.</text>
</comment>
<evidence type="ECO:0000313" key="7">
    <source>
        <dbReference type="Proteomes" id="UP001255856"/>
    </source>
</evidence>
<evidence type="ECO:0000256" key="3">
    <source>
        <dbReference type="ARBA" id="ARBA00023034"/>
    </source>
</evidence>
<dbReference type="PANTHER" id="PTHR11062">
    <property type="entry name" value="EXOSTOSIN HEPARAN SULFATE GLYCOSYLTRANSFERASE -RELATED"/>
    <property type="match status" value="1"/>
</dbReference>
<comment type="caution">
    <text evidence="6">The sequence shown here is derived from an EMBL/GenBank/DDBJ whole genome shotgun (WGS) entry which is preliminary data.</text>
</comment>
<sequence>MLRPTAGKGPRPLLILALFLVFSLTAAGRTPSLRGCSIYILDPVRDLGQPACDLTSTRVWPFASASNKLQAAGPLQPWEHQHAVNYWTAEAIKVAGVRAPSLHAADLIFLHSHCYEQWRLGWWWERRGHNLAGLLPESDQYLRRTMRLLQTWPQWRESNGSRFVVSPFHPSTYTETVNAMRPCNSSVFSLVATHAQFCTKRREEHERQGLILPFVTEFRDRGPQALAGKRDMLLFYKGGCADPAARARYAWGKLQRLAFVTATKPHLGADVDVNCGCDVCPRGMNRNEMMARMQRSVFCAVLAGDAQTSRRQAESVLRGCIPVYIGPGFHTLPLAHAIDHASFSVFIRVRNVTWTMGANGANVGANGPDVGGAWYLDAPVPEAEIATVGDLGDVVGYLRKLPPQVVAAKQAALAREYHKFSYRARRGEALSGAQRIVLGRLCERARQWRARADVG</sequence>
<dbReference type="InterPro" id="IPR040911">
    <property type="entry name" value="Exostosin_GT47"/>
</dbReference>
<feature type="domain" description="Exostosin GT47" evidence="5">
    <location>
        <begin position="60"/>
        <end position="353"/>
    </location>
</feature>
<evidence type="ECO:0000256" key="4">
    <source>
        <dbReference type="SAM" id="SignalP"/>
    </source>
</evidence>
<organism evidence="6 7">
    <name type="scientific">Prototheca wickerhamii</name>
    <dbReference type="NCBI Taxonomy" id="3111"/>
    <lineage>
        <taxon>Eukaryota</taxon>
        <taxon>Viridiplantae</taxon>
        <taxon>Chlorophyta</taxon>
        <taxon>core chlorophytes</taxon>
        <taxon>Trebouxiophyceae</taxon>
        <taxon>Chlorellales</taxon>
        <taxon>Chlorellaceae</taxon>
        <taxon>Prototheca</taxon>
    </lineage>
</organism>
<dbReference type="GO" id="GO:0000139">
    <property type="term" value="C:Golgi membrane"/>
    <property type="evidence" value="ECO:0007669"/>
    <property type="project" value="UniProtKB-SubCell"/>
</dbReference>
<evidence type="ECO:0000259" key="5">
    <source>
        <dbReference type="Pfam" id="PF03016"/>
    </source>
</evidence>
<keyword evidence="4" id="KW-0732">Signal</keyword>
<accession>A0AAD9MG90</accession>
<proteinExistence type="inferred from homology"/>
<keyword evidence="3" id="KW-0333">Golgi apparatus</keyword>
<evidence type="ECO:0000256" key="2">
    <source>
        <dbReference type="ARBA" id="ARBA00010271"/>
    </source>
</evidence>
<dbReference type="Proteomes" id="UP001255856">
    <property type="component" value="Unassembled WGS sequence"/>
</dbReference>
<reference evidence="6" key="1">
    <citation type="submission" date="2021-01" db="EMBL/GenBank/DDBJ databases">
        <authorList>
            <person name="Eckstrom K.M.E."/>
        </authorList>
    </citation>
    <scope>NUCLEOTIDE SEQUENCE</scope>
    <source>
        <strain evidence="6">UVCC 0001</strain>
    </source>
</reference>